<dbReference type="InterPro" id="IPR001584">
    <property type="entry name" value="Integrase_cat-core"/>
</dbReference>
<dbReference type="Gene3D" id="3.30.420.10">
    <property type="entry name" value="Ribonuclease H-like superfamily/Ribonuclease H"/>
    <property type="match status" value="1"/>
</dbReference>
<dbReference type="SUPFAM" id="SSF53098">
    <property type="entry name" value="Ribonuclease H-like"/>
    <property type="match status" value="1"/>
</dbReference>
<dbReference type="GO" id="GO:0003677">
    <property type="term" value="F:DNA binding"/>
    <property type="evidence" value="ECO:0007669"/>
    <property type="project" value="UniProtKB-KW"/>
</dbReference>
<dbReference type="PROSITE" id="PS50994">
    <property type="entry name" value="INTEGRASE"/>
    <property type="match status" value="1"/>
</dbReference>
<sequence>MPPTNLSPSATPLKNRSLTFAEREEIALECARGTGVRAIARKLGRSPSTISREIRRNSATRGGYFNYRAITAQWHADRAALRPKVAKLVTNVALRDYVQDRLSGLIATPGGIAFDGPAVVWKGRRAVHRQSRRWSKAWSPEQIAQRLRLDFPKDATMRISHEAIYQALYIQGRGALKRELSACLRSGRALRLPRERARNRGKPFVGNGIMISDRPAAIDERAVPGHWESDLILGLGSSAIGTLVERTTRFTMLLHLPRTEGHGIDKSVKNGPALAGHGAEAVRDAIAETIMELPARLRQSLTWDQGAEMAQHAQLRIDTGLDIYLCDPQSPWQRGSNENTNGLLRQYFPKGTDLSQHGADELRAVAHALNSRPRKTLGYRTPAEALDGLLKSDMIEGVAATS</sequence>
<dbReference type="InterPro" id="IPR012337">
    <property type="entry name" value="RNaseH-like_sf"/>
</dbReference>
<keyword evidence="3" id="KW-0815">Transposition</keyword>
<protein>
    <submittedName>
        <fullName evidence="7">IS30 family transposase</fullName>
    </submittedName>
</protein>
<dbReference type="InterPro" id="IPR051917">
    <property type="entry name" value="Transposase-Integrase"/>
</dbReference>
<dbReference type="PANTHER" id="PTHR10948">
    <property type="entry name" value="TRANSPOSASE"/>
    <property type="match status" value="1"/>
</dbReference>
<dbReference type="AlphaFoldDB" id="A0A5C4XGF5"/>
<gene>
    <name evidence="7" type="ORF">FHP24_20175</name>
</gene>
<feature type="domain" description="Integrase catalytic" evidence="6">
    <location>
        <begin position="220"/>
        <end position="390"/>
    </location>
</feature>
<dbReference type="InterPro" id="IPR025246">
    <property type="entry name" value="IS30-like_HTH"/>
</dbReference>
<evidence type="ECO:0000256" key="4">
    <source>
        <dbReference type="ARBA" id="ARBA00023125"/>
    </source>
</evidence>
<comment type="similarity">
    <text evidence="2">Belongs to the transposase IS30 family.</text>
</comment>
<dbReference type="Proteomes" id="UP000311605">
    <property type="component" value="Unassembled WGS sequence"/>
</dbReference>
<evidence type="ECO:0000256" key="5">
    <source>
        <dbReference type="ARBA" id="ARBA00023172"/>
    </source>
</evidence>
<evidence type="ECO:0000256" key="1">
    <source>
        <dbReference type="ARBA" id="ARBA00002190"/>
    </source>
</evidence>
<accession>A0A5C4XGF5</accession>
<reference evidence="7 8" key="1">
    <citation type="submission" date="2019-06" db="EMBL/GenBank/DDBJ databases">
        <title>The draft genome of Rhizobium smilacinae PTYR-5.</title>
        <authorList>
            <person name="Liu L."/>
            <person name="Li L."/>
            <person name="Zhang X."/>
        </authorList>
    </citation>
    <scope>NUCLEOTIDE SEQUENCE [LARGE SCALE GENOMIC DNA]</scope>
    <source>
        <strain evidence="7 8">PTYR-5</strain>
    </source>
</reference>
<dbReference type="InterPro" id="IPR001598">
    <property type="entry name" value="Transposase_IS30_CS"/>
</dbReference>
<name>A0A5C4XGF5_9HYPH</name>
<organism evidence="7 8">
    <name type="scientific">Aliirhizobium smilacinae</name>
    <dbReference type="NCBI Taxonomy" id="1395944"/>
    <lineage>
        <taxon>Bacteria</taxon>
        <taxon>Pseudomonadati</taxon>
        <taxon>Pseudomonadota</taxon>
        <taxon>Alphaproteobacteria</taxon>
        <taxon>Hyphomicrobiales</taxon>
        <taxon>Rhizobiaceae</taxon>
        <taxon>Aliirhizobium</taxon>
    </lineage>
</organism>
<dbReference type="Pfam" id="PF13936">
    <property type="entry name" value="HTH_38"/>
    <property type="match status" value="1"/>
</dbReference>
<dbReference type="InterPro" id="IPR036397">
    <property type="entry name" value="RNaseH_sf"/>
</dbReference>
<evidence type="ECO:0000313" key="8">
    <source>
        <dbReference type="Proteomes" id="UP000311605"/>
    </source>
</evidence>
<evidence type="ECO:0000256" key="3">
    <source>
        <dbReference type="ARBA" id="ARBA00022578"/>
    </source>
</evidence>
<keyword evidence="5" id="KW-0233">DNA recombination</keyword>
<dbReference type="GO" id="GO:0004803">
    <property type="term" value="F:transposase activity"/>
    <property type="evidence" value="ECO:0007669"/>
    <property type="project" value="InterPro"/>
</dbReference>
<comment type="caution">
    <text evidence="7">The sequence shown here is derived from an EMBL/GenBank/DDBJ whole genome shotgun (WGS) entry which is preliminary data.</text>
</comment>
<evidence type="ECO:0000313" key="7">
    <source>
        <dbReference type="EMBL" id="TNM61594.1"/>
    </source>
</evidence>
<dbReference type="GO" id="GO:0006313">
    <property type="term" value="P:DNA transposition"/>
    <property type="evidence" value="ECO:0007669"/>
    <property type="project" value="InterPro"/>
</dbReference>
<dbReference type="EMBL" id="VDMN01000005">
    <property type="protein sequence ID" value="TNM61594.1"/>
    <property type="molecule type" value="Genomic_DNA"/>
</dbReference>
<evidence type="ECO:0000256" key="2">
    <source>
        <dbReference type="ARBA" id="ARBA00006363"/>
    </source>
</evidence>
<dbReference type="OrthoDB" id="9803231at2"/>
<dbReference type="PROSITE" id="PS01043">
    <property type="entry name" value="TRANSPOSASE_IS30"/>
    <property type="match status" value="1"/>
</dbReference>
<dbReference type="GO" id="GO:0005829">
    <property type="term" value="C:cytosol"/>
    <property type="evidence" value="ECO:0007669"/>
    <property type="project" value="TreeGrafter"/>
</dbReference>
<dbReference type="InterPro" id="IPR053392">
    <property type="entry name" value="Transposase_IS30-like"/>
</dbReference>
<dbReference type="NCBIfam" id="NF033563">
    <property type="entry name" value="transpos_IS30"/>
    <property type="match status" value="2"/>
</dbReference>
<keyword evidence="4" id="KW-0238">DNA-binding</keyword>
<dbReference type="PANTHER" id="PTHR10948:SF23">
    <property type="entry name" value="TRANSPOSASE INSI FOR INSERTION SEQUENCE ELEMENT IS30A-RELATED"/>
    <property type="match status" value="1"/>
</dbReference>
<evidence type="ECO:0000259" key="6">
    <source>
        <dbReference type="PROSITE" id="PS50994"/>
    </source>
</evidence>
<keyword evidence="8" id="KW-1185">Reference proteome</keyword>
<dbReference type="GO" id="GO:0015074">
    <property type="term" value="P:DNA integration"/>
    <property type="evidence" value="ECO:0007669"/>
    <property type="project" value="InterPro"/>
</dbReference>
<comment type="function">
    <text evidence="1">Required for the transposition of the insertion element.</text>
</comment>
<proteinExistence type="inferred from homology"/>